<feature type="coiled-coil region" evidence="1">
    <location>
        <begin position="98"/>
        <end position="125"/>
    </location>
</feature>
<comment type="caution">
    <text evidence="2">The sequence shown here is derived from an EMBL/GenBank/DDBJ whole genome shotgun (WGS) entry which is preliminary data.</text>
</comment>
<accession>A0A8J5J981</accession>
<name>A0A8J5J981_HOMAM</name>
<reference evidence="2" key="1">
    <citation type="journal article" date="2021" name="Sci. Adv.">
        <title>The American lobster genome reveals insights on longevity, neural, and immune adaptations.</title>
        <authorList>
            <person name="Polinski J.M."/>
            <person name="Zimin A.V."/>
            <person name="Clark K.F."/>
            <person name="Kohn A.B."/>
            <person name="Sadowski N."/>
            <person name="Timp W."/>
            <person name="Ptitsyn A."/>
            <person name="Khanna P."/>
            <person name="Romanova D.Y."/>
            <person name="Williams P."/>
            <person name="Greenwood S.J."/>
            <person name="Moroz L.L."/>
            <person name="Walt D.R."/>
            <person name="Bodnar A.G."/>
        </authorList>
    </citation>
    <scope>NUCLEOTIDE SEQUENCE</scope>
    <source>
        <strain evidence="2">GMGI-L3</strain>
    </source>
</reference>
<gene>
    <name evidence="2" type="primary">Cenpk-L</name>
    <name evidence="2" type="ORF">Hamer_G024925</name>
</gene>
<evidence type="ECO:0000256" key="1">
    <source>
        <dbReference type="SAM" id="Coils"/>
    </source>
</evidence>
<keyword evidence="3" id="KW-1185">Reference proteome</keyword>
<sequence>MASGSENVDSARLGNSLEELITRIQEQLENLKEEVGESCTKAPVGNETDLRKIKMEHESEIEATMKTGLIELPADNQLLMRIVKEDSEIMAITNARTLSAYRKKVKELQKEKKQCQERLRMATVVNENLTQILKNKSEKDQLETLKRRFKRSAVVFKTLRSDLHTLLSEFYPEEDESNSMESLLERLVTQMLVNQNDPYIDIDDTTKKEHVALLLRANLIMRQQQNFLRIRFIDPRN</sequence>
<dbReference type="AlphaFoldDB" id="A0A8J5J981"/>
<keyword evidence="1" id="KW-0175">Coiled coil</keyword>
<proteinExistence type="predicted"/>
<dbReference type="EMBL" id="JAHLQT010044884">
    <property type="protein sequence ID" value="KAG7154215.1"/>
    <property type="molecule type" value="Genomic_DNA"/>
</dbReference>
<evidence type="ECO:0000313" key="3">
    <source>
        <dbReference type="Proteomes" id="UP000747542"/>
    </source>
</evidence>
<dbReference type="OrthoDB" id="9445768at2759"/>
<evidence type="ECO:0000313" key="2">
    <source>
        <dbReference type="EMBL" id="KAG7154215.1"/>
    </source>
</evidence>
<feature type="coiled-coil region" evidence="1">
    <location>
        <begin position="14"/>
        <end position="41"/>
    </location>
</feature>
<protein>
    <submittedName>
        <fullName evidence="2">Putative centromere protein K-like</fullName>
    </submittedName>
</protein>
<dbReference type="Proteomes" id="UP000747542">
    <property type="component" value="Unassembled WGS sequence"/>
</dbReference>
<organism evidence="2 3">
    <name type="scientific">Homarus americanus</name>
    <name type="common">American lobster</name>
    <dbReference type="NCBI Taxonomy" id="6706"/>
    <lineage>
        <taxon>Eukaryota</taxon>
        <taxon>Metazoa</taxon>
        <taxon>Ecdysozoa</taxon>
        <taxon>Arthropoda</taxon>
        <taxon>Crustacea</taxon>
        <taxon>Multicrustacea</taxon>
        <taxon>Malacostraca</taxon>
        <taxon>Eumalacostraca</taxon>
        <taxon>Eucarida</taxon>
        <taxon>Decapoda</taxon>
        <taxon>Pleocyemata</taxon>
        <taxon>Astacidea</taxon>
        <taxon>Nephropoidea</taxon>
        <taxon>Nephropidae</taxon>
        <taxon>Homarus</taxon>
    </lineage>
</organism>